<dbReference type="PANTHER" id="PTHR38459:SF1">
    <property type="entry name" value="PROPHAGE BACTOPRENOL-LINKED GLUCOSE TRANSLOCASE HOMOLOG"/>
    <property type="match status" value="1"/>
</dbReference>
<keyword evidence="5 6" id="KW-0472">Membrane</keyword>
<accession>A0A8J8JWE3</accession>
<evidence type="ECO:0000256" key="4">
    <source>
        <dbReference type="ARBA" id="ARBA00022989"/>
    </source>
</evidence>
<evidence type="ECO:0000256" key="2">
    <source>
        <dbReference type="ARBA" id="ARBA00009399"/>
    </source>
</evidence>
<comment type="subcellular location">
    <subcellularLocation>
        <location evidence="1">Membrane</location>
        <topology evidence="1">Multi-pass membrane protein</topology>
    </subcellularLocation>
</comment>
<dbReference type="GO" id="GO:0005886">
    <property type="term" value="C:plasma membrane"/>
    <property type="evidence" value="ECO:0007669"/>
    <property type="project" value="TreeGrafter"/>
</dbReference>
<evidence type="ECO:0000256" key="3">
    <source>
        <dbReference type="ARBA" id="ARBA00022692"/>
    </source>
</evidence>
<dbReference type="Proteomes" id="UP000598971">
    <property type="component" value="Unassembled WGS sequence"/>
</dbReference>
<keyword evidence="3 6" id="KW-0812">Transmembrane</keyword>
<protein>
    <submittedName>
        <fullName evidence="8">GtrA family protein</fullName>
    </submittedName>
</protein>
<feature type="transmembrane region" description="Helical" evidence="6">
    <location>
        <begin position="71"/>
        <end position="92"/>
    </location>
</feature>
<evidence type="ECO:0000259" key="7">
    <source>
        <dbReference type="Pfam" id="PF04138"/>
    </source>
</evidence>
<reference evidence="8" key="1">
    <citation type="submission" date="2019-10" db="EMBL/GenBank/DDBJ databases">
        <title>Draft genome sequence of Panacibacter sp. KCS-6.</title>
        <authorList>
            <person name="Yim K.J."/>
        </authorList>
    </citation>
    <scope>NUCLEOTIDE SEQUENCE</scope>
    <source>
        <strain evidence="8">KCS-6</strain>
    </source>
</reference>
<feature type="domain" description="GtrA/DPMS transmembrane" evidence="7">
    <location>
        <begin position="9"/>
        <end position="124"/>
    </location>
</feature>
<evidence type="ECO:0000256" key="6">
    <source>
        <dbReference type="SAM" id="Phobius"/>
    </source>
</evidence>
<gene>
    <name evidence="8" type="ORF">GD597_19425</name>
</gene>
<dbReference type="Pfam" id="PF04138">
    <property type="entry name" value="GtrA_DPMS_TM"/>
    <property type="match status" value="1"/>
</dbReference>
<evidence type="ECO:0000313" key="9">
    <source>
        <dbReference type="Proteomes" id="UP000598971"/>
    </source>
</evidence>
<keyword evidence="9" id="KW-1185">Reference proteome</keyword>
<comment type="caution">
    <text evidence="8">The sequence shown here is derived from an EMBL/GenBank/DDBJ whole genome shotgun (WGS) entry which is preliminary data.</text>
</comment>
<proteinExistence type="inferred from homology"/>
<dbReference type="EMBL" id="WHPF01000017">
    <property type="protein sequence ID" value="NNV57649.1"/>
    <property type="molecule type" value="Genomic_DNA"/>
</dbReference>
<evidence type="ECO:0000256" key="5">
    <source>
        <dbReference type="ARBA" id="ARBA00023136"/>
    </source>
</evidence>
<feature type="transmembrane region" description="Helical" evidence="6">
    <location>
        <begin position="101"/>
        <end position="122"/>
    </location>
</feature>
<feature type="transmembrane region" description="Helical" evidence="6">
    <location>
        <begin position="37"/>
        <end position="59"/>
    </location>
</feature>
<keyword evidence="4 6" id="KW-1133">Transmembrane helix</keyword>
<feature type="transmembrane region" description="Helical" evidence="6">
    <location>
        <begin position="6"/>
        <end position="28"/>
    </location>
</feature>
<dbReference type="RefSeq" id="WP_171609600.1">
    <property type="nucleotide sequence ID" value="NZ_WHPF01000017.1"/>
</dbReference>
<evidence type="ECO:0000313" key="8">
    <source>
        <dbReference type="EMBL" id="NNV57649.1"/>
    </source>
</evidence>
<comment type="similarity">
    <text evidence="2">Belongs to the GtrA family.</text>
</comment>
<name>A0A8J8JWE3_9BACT</name>
<evidence type="ECO:0000256" key="1">
    <source>
        <dbReference type="ARBA" id="ARBA00004141"/>
    </source>
</evidence>
<organism evidence="8 9">
    <name type="scientific">Limnovirga soli</name>
    <dbReference type="NCBI Taxonomy" id="2656915"/>
    <lineage>
        <taxon>Bacteria</taxon>
        <taxon>Pseudomonadati</taxon>
        <taxon>Bacteroidota</taxon>
        <taxon>Chitinophagia</taxon>
        <taxon>Chitinophagales</taxon>
        <taxon>Chitinophagaceae</taxon>
        <taxon>Limnovirga</taxon>
    </lineage>
</organism>
<dbReference type="PANTHER" id="PTHR38459">
    <property type="entry name" value="PROPHAGE BACTOPRENOL-LINKED GLUCOSE TRANSLOCASE HOMOLOG"/>
    <property type="match status" value="1"/>
</dbReference>
<dbReference type="InterPro" id="IPR007267">
    <property type="entry name" value="GtrA_DPMS_TM"/>
</dbReference>
<dbReference type="GO" id="GO:0000271">
    <property type="term" value="P:polysaccharide biosynthetic process"/>
    <property type="evidence" value="ECO:0007669"/>
    <property type="project" value="InterPro"/>
</dbReference>
<sequence>MEVLIKIFRFGIVGLTGMVLDFAITWVLKEKLTINKYIANIMGFVVAAINNFYINYIWTFNASSTNMQLDFVKFFVFALIGLALNSALLFLFHEKYKVHFYLAKALAIICVFAWNFTTNYFFNFHS</sequence>
<dbReference type="InterPro" id="IPR051401">
    <property type="entry name" value="GtrA_CellWall_Glycosyl"/>
</dbReference>
<dbReference type="AlphaFoldDB" id="A0A8J8JWE3"/>